<organism evidence="8 9">
    <name type="scientific">Gluconobacter potus</name>
    <dbReference type="NCBI Taxonomy" id="2724927"/>
    <lineage>
        <taxon>Bacteria</taxon>
        <taxon>Pseudomonadati</taxon>
        <taxon>Pseudomonadota</taxon>
        <taxon>Alphaproteobacteria</taxon>
        <taxon>Acetobacterales</taxon>
        <taxon>Acetobacteraceae</taxon>
        <taxon>Gluconobacter</taxon>
    </lineage>
</organism>
<gene>
    <name evidence="8" type="ORF">AD929_17120</name>
</gene>
<protein>
    <submittedName>
        <fullName evidence="8">tRNA (Uracil-5-)-methyltransferase</fullName>
    </submittedName>
</protein>
<dbReference type="GO" id="GO:0070041">
    <property type="term" value="F:rRNA (uridine-C5-)-methyltransferase activity"/>
    <property type="evidence" value="ECO:0007669"/>
    <property type="project" value="TreeGrafter"/>
</dbReference>
<evidence type="ECO:0000256" key="5">
    <source>
        <dbReference type="ARBA" id="ARBA00023014"/>
    </source>
</evidence>
<dbReference type="Gene3D" id="2.40.50.1070">
    <property type="match status" value="1"/>
</dbReference>
<keyword evidence="1" id="KW-0479">Metal-binding</keyword>
<feature type="binding site" evidence="6">
    <location>
        <position position="263"/>
    </location>
    <ligand>
        <name>S-adenosyl-L-methionine</name>
        <dbReference type="ChEBI" id="CHEBI:59789"/>
    </ligand>
</feature>
<accession>A0A149QQ88</accession>
<dbReference type="Pfam" id="PF05958">
    <property type="entry name" value="tRNA_U5-meth_tr"/>
    <property type="match status" value="1"/>
</dbReference>
<dbReference type="Pfam" id="PF01938">
    <property type="entry name" value="TRAM"/>
    <property type="match status" value="1"/>
</dbReference>
<evidence type="ECO:0000256" key="6">
    <source>
        <dbReference type="PROSITE-ProRule" id="PRU01024"/>
    </source>
</evidence>
<feature type="active site" description="Nucleophile" evidence="6">
    <location>
        <position position="383"/>
    </location>
</feature>
<dbReference type="PROSITE" id="PS50926">
    <property type="entry name" value="TRAM"/>
    <property type="match status" value="1"/>
</dbReference>
<sequence>MGAITVMNDTLTGVAELRIEGLGAAGDGVAHLDGQTVFIPGTLPGEDVRVRLAPAHPELIDIVHASPDRVTPPCDLFGECGGCALQHLSLPALLDWKAQRVTQALTAAGFTDLPPARMFQTTPKTRRRMDFAVQRVPGGVIIGLHRRNGDPVDMTECHVLHPAIFGLLAPLREVLGSLGALTGRGSLMVNLLDSGPDLTLQTPASLTSADRLKLAAFAREHDLSRISWQDPKDLGIETVAQSGPVREDFGGVIVSPPPSAFLQATADAEKAIVTAVVDGLPSLNKKDITVELFAGCGTLTFPMSEKGRVMAYEGNLAAANCLKAASGGRRVDGFHRDLGRQPLLPHDLKSTRAVVLDPPYAGAGAQTTPLAKSAVPDIVYVSCNPAALEKDGKALWNAGFSVIGMTIVDQFLWSTEVEAVVVLSRDVKRIRRENSRRSRSDLSRSDS</sequence>
<feature type="domain" description="TRAM" evidence="7">
    <location>
        <begin position="1"/>
        <end position="64"/>
    </location>
</feature>
<comment type="caution">
    <text evidence="8">The sequence shown here is derived from an EMBL/GenBank/DDBJ whole genome shotgun (WGS) entry which is preliminary data.</text>
</comment>
<dbReference type="Gene3D" id="2.40.50.140">
    <property type="entry name" value="Nucleic acid-binding proteins"/>
    <property type="match status" value="1"/>
</dbReference>
<dbReference type="InterPro" id="IPR029063">
    <property type="entry name" value="SAM-dependent_MTases_sf"/>
</dbReference>
<dbReference type="EMBL" id="LHZB01000121">
    <property type="protein sequence ID" value="KXU99472.1"/>
    <property type="molecule type" value="Genomic_DNA"/>
</dbReference>
<dbReference type="GO" id="GO:0051539">
    <property type="term" value="F:4 iron, 4 sulfur cluster binding"/>
    <property type="evidence" value="ECO:0007669"/>
    <property type="project" value="UniProtKB-KW"/>
</dbReference>
<evidence type="ECO:0000256" key="2">
    <source>
        <dbReference type="ARBA" id="ARBA00022603"/>
    </source>
</evidence>
<comment type="similarity">
    <text evidence="6">Belongs to the class I-like SAM-binding methyltransferase superfamily. RNA M5U methyltransferase family.</text>
</comment>
<feature type="binding site" evidence="6">
    <location>
        <position position="313"/>
    </location>
    <ligand>
        <name>S-adenosyl-L-methionine</name>
        <dbReference type="ChEBI" id="CHEBI:59789"/>
    </ligand>
</feature>
<keyword evidence="3 6" id="KW-0808">Transferase</keyword>
<dbReference type="Proteomes" id="UP000075573">
    <property type="component" value="Unassembled WGS sequence"/>
</dbReference>
<dbReference type="GO" id="GO:0070475">
    <property type="term" value="P:rRNA base methylation"/>
    <property type="evidence" value="ECO:0007669"/>
    <property type="project" value="TreeGrafter"/>
</dbReference>
<feature type="binding site" evidence="6">
    <location>
        <position position="293"/>
    </location>
    <ligand>
        <name>S-adenosyl-L-methionine</name>
        <dbReference type="ChEBI" id="CHEBI:59789"/>
    </ligand>
</feature>
<keyword evidence="5" id="KW-0411">Iron-sulfur</keyword>
<evidence type="ECO:0000313" key="9">
    <source>
        <dbReference type="Proteomes" id="UP000075573"/>
    </source>
</evidence>
<dbReference type="PANTHER" id="PTHR11061:SF49">
    <property type="entry name" value="23S RRNA (URACIL(1939)-C(5))-METHYLTRANSFERASE RLMD"/>
    <property type="match status" value="1"/>
</dbReference>
<keyword evidence="2 6" id="KW-0489">Methyltransferase</keyword>
<dbReference type="Gene3D" id="3.40.50.150">
    <property type="entry name" value="Vaccinia Virus protein VP39"/>
    <property type="match status" value="1"/>
</dbReference>
<dbReference type="AlphaFoldDB" id="A0A149QQ88"/>
<dbReference type="PROSITE" id="PS51687">
    <property type="entry name" value="SAM_MT_RNA_M5U"/>
    <property type="match status" value="1"/>
</dbReference>
<dbReference type="SUPFAM" id="SSF50249">
    <property type="entry name" value="Nucleic acid-binding proteins"/>
    <property type="match status" value="1"/>
</dbReference>
<dbReference type="InterPro" id="IPR012340">
    <property type="entry name" value="NA-bd_OB-fold"/>
</dbReference>
<evidence type="ECO:0000259" key="7">
    <source>
        <dbReference type="PROSITE" id="PS50926"/>
    </source>
</evidence>
<reference evidence="8 9" key="1">
    <citation type="submission" date="2015-06" db="EMBL/GenBank/DDBJ databases">
        <title>Improved classification and identification of acetic acid bacteria using matrix-assisted laser desorption/ionization time-of-flight mass spectrometry; Gluconobacter nephelii and Gluconobacter uchimurae are later heterotypic synonyms of Gluconobacter japonicus and Gluconobacter oxydans, respectively.</title>
        <authorList>
            <person name="Li L."/>
            <person name="Cleenwerck I."/>
            <person name="De Vuyst L."/>
            <person name="Vandamme P."/>
        </authorList>
    </citation>
    <scope>NUCLEOTIDE SEQUENCE [LARGE SCALE GENOMIC DNA]</scope>
    <source>
        <strain evidence="8 9">LMG 1764</strain>
    </source>
</reference>
<keyword evidence="1" id="KW-0408">Iron</keyword>
<dbReference type="InterPro" id="IPR010280">
    <property type="entry name" value="U5_MeTrfase_fam"/>
</dbReference>
<evidence type="ECO:0000313" key="8">
    <source>
        <dbReference type="EMBL" id="KXU99472.1"/>
    </source>
</evidence>
<proteinExistence type="inferred from homology"/>
<keyword evidence="1" id="KW-0004">4Fe-4S</keyword>
<feature type="binding site" evidence="6">
    <location>
        <position position="357"/>
    </location>
    <ligand>
        <name>S-adenosyl-L-methionine</name>
        <dbReference type="ChEBI" id="CHEBI:59789"/>
    </ligand>
</feature>
<dbReference type="InterPro" id="IPR002792">
    <property type="entry name" value="TRAM_dom"/>
</dbReference>
<dbReference type="SUPFAM" id="SSF53335">
    <property type="entry name" value="S-adenosyl-L-methionine-dependent methyltransferases"/>
    <property type="match status" value="1"/>
</dbReference>
<evidence type="ECO:0000256" key="4">
    <source>
        <dbReference type="ARBA" id="ARBA00022691"/>
    </source>
</evidence>
<dbReference type="PATRIC" id="fig|442.7.peg.341"/>
<evidence type="ECO:0000256" key="3">
    <source>
        <dbReference type="ARBA" id="ARBA00022679"/>
    </source>
</evidence>
<dbReference type="PANTHER" id="PTHR11061">
    <property type="entry name" value="RNA M5U METHYLTRANSFERASE"/>
    <property type="match status" value="1"/>
</dbReference>
<name>A0A149QQ88_9PROT</name>
<evidence type="ECO:0000256" key="1">
    <source>
        <dbReference type="ARBA" id="ARBA00022485"/>
    </source>
</evidence>
<dbReference type="RefSeq" id="WP_062498141.1">
    <property type="nucleotide sequence ID" value="NZ_LHZB01000121.1"/>
</dbReference>
<keyword evidence="4 6" id="KW-0949">S-adenosyl-L-methionine</keyword>